<dbReference type="Proteomes" id="UP000324974">
    <property type="component" value="Chromosome"/>
</dbReference>
<protein>
    <submittedName>
        <fullName evidence="1">Uncharacterized protein</fullName>
    </submittedName>
</protein>
<dbReference type="EMBL" id="CP042425">
    <property type="protein sequence ID" value="QEL14755.1"/>
    <property type="molecule type" value="Genomic_DNA"/>
</dbReference>
<evidence type="ECO:0000313" key="2">
    <source>
        <dbReference type="Proteomes" id="UP000324974"/>
    </source>
</evidence>
<dbReference type="InterPro" id="IPR021686">
    <property type="entry name" value="DUF3268"/>
</dbReference>
<gene>
    <name evidence="1" type="ORF">PX52LOC_01649</name>
</gene>
<evidence type="ECO:0000313" key="1">
    <source>
        <dbReference type="EMBL" id="QEL14755.1"/>
    </source>
</evidence>
<sequence length="129" mass="14874">MTSGRLIFCCGCSEKVTARLTDGREVYPHRKDLGSLPFWKCDGCGNYVGCHHKTKDRTNPLGNIPTPEMRNARQHIHRILDPLWQSKRFRRKDLYAKLSDHLGFGYHTAQLRTLDEARKAYAFIKELAA</sequence>
<name>A0A5C1A8C9_9BACT</name>
<dbReference type="KEGG" id="lrs:PX52LOC_01649"/>
<organism evidence="1 2">
    <name type="scientific">Limnoglobus roseus</name>
    <dbReference type="NCBI Taxonomy" id="2598579"/>
    <lineage>
        <taxon>Bacteria</taxon>
        <taxon>Pseudomonadati</taxon>
        <taxon>Planctomycetota</taxon>
        <taxon>Planctomycetia</taxon>
        <taxon>Gemmatales</taxon>
        <taxon>Gemmataceae</taxon>
        <taxon>Limnoglobus</taxon>
    </lineage>
</organism>
<dbReference type="AlphaFoldDB" id="A0A5C1A8C9"/>
<reference evidence="2" key="1">
    <citation type="submission" date="2019-08" db="EMBL/GenBank/DDBJ databases">
        <title>Limnoglobus roseus gen. nov., sp. nov., a novel freshwater planctomycete with a giant genome from the family Gemmataceae.</title>
        <authorList>
            <person name="Kulichevskaya I.S."/>
            <person name="Naumoff D.G."/>
            <person name="Miroshnikov K."/>
            <person name="Ivanova A."/>
            <person name="Philippov D.A."/>
            <person name="Hakobyan A."/>
            <person name="Rijpstra I.C."/>
            <person name="Sinninghe Damste J.S."/>
            <person name="Liesack W."/>
            <person name="Dedysh S.N."/>
        </authorList>
    </citation>
    <scope>NUCLEOTIDE SEQUENCE [LARGE SCALE GENOMIC DNA]</scope>
    <source>
        <strain evidence="2">PX52</strain>
    </source>
</reference>
<proteinExistence type="predicted"/>
<dbReference type="RefSeq" id="WP_149109623.1">
    <property type="nucleotide sequence ID" value="NZ_CP042425.1"/>
</dbReference>
<keyword evidence="2" id="KW-1185">Reference proteome</keyword>
<accession>A0A5C1A8C9</accession>
<dbReference type="OrthoDB" id="1028010at2"/>
<dbReference type="Pfam" id="PF11672">
    <property type="entry name" value="DUF3268"/>
    <property type="match status" value="1"/>
</dbReference>